<name>A0AAV9IM04_9RHOD</name>
<evidence type="ECO:0000313" key="3">
    <source>
        <dbReference type="Proteomes" id="UP001300502"/>
    </source>
</evidence>
<evidence type="ECO:0000313" key="2">
    <source>
        <dbReference type="EMBL" id="KAK4528513.1"/>
    </source>
</evidence>
<keyword evidence="3" id="KW-1185">Reference proteome</keyword>
<dbReference type="EMBL" id="JANCYU010000065">
    <property type="protein sequence ID" value="KAK4528513.1"/>
    <property type="molecule type" value="Genomic_DNA"/>
</dbReference>
<protein>
    <submittedName>
        <fullName evidence="2">Uncharacterized protein</fullName>
    </submittedName>
</protein>
<accession>A0AAV9IM04</accession>
<sequence>MYDLHSLVHQGRQRLDQLLETGKAHTNMTVEQLKSLDDDITQHTKGFFQQSYTALRRSYPFLLTGMAAAVFFYPSMKIWGTRTALRNSFVVASITAVSLYPDFKQVLQDMSSHSNK</sequence>
<dbReference type="AlphaFoldDB" id="A0AAV9IM04"/>
<organism evidence="2 3">
    <name type="scientific">Galdieria yellowstonensis</name>
    <dbReference type="NCBI Taxonomy" id="3028027"/>
    <lineage>
        <taxon>Eukaryota</taxon>
        <taxon>Rhodophyta</taxon>
        <taxon>Bangiophyceae</taxon>
        <taxon>Galdieriales</taxon>
        <taxon>Galdieriaceae</taxon>
        <taxon>Galdieria</taxon>
    </lineage>
</organism>
<keyword evidence="1" id="KW-0472">Membrane</keyword>
<gene>
    <name evidence="2" type="ORF">GAYE_SCF59G6457</name>
</gene>
<proteinExistence type="predicted"/>
<feature type="transmembrane region" description="Helical" evidence="1">
    <location>
        <begin position="58"/>
        <end position="76"/>
    </location>
</feature>
<evidence type="ECO:0000256" key="1">
    <source>
        <dbReference type="SAM" id="Phobius"/>
    </source>
</evidence>
<dbReference type="Proteomes" id="UP001300502">
    <property type="component" value="Unassembled WGS sequence"/>
</dbReference>
<keyword evidence="1" id="KW-0812">Transmembrane</keyword>
<keyword evidence="1" id="KW-1133">Transmembrane helix</keyword>
<reference evidence="2 3" key="1">
    <citation type="submission" date="2022-07" db="EMBL/GenBank/DDBJ databases">
        <title>Genome-wide signatures of adaptation to extreme environments.</title>
        <authorList>
            <person name="Cho C.H."/>
            <person name="Yoon H.S."/>
        </authorList>
    </citation>
    <scope>NUCLEOTIDE SEQUENCE [LARGE SCALE GENOMIC DNA]</scope>
    <source>
        <strain evidence="2 3">108.79 E11</strain>
    </source>
</reference>
<comment type="caution">
    <text evidence="2">The sequence shown here is derived from an EMBL/GenBank/DDBJ whole genome shotgun (WGS) entry which is preliminary data.</text>
</comment>